<keyword evidence="3" id="KW-1185">Reference proteome</keyword>
<comment type="caution">
    <text evidence="2">The sequence shown here is derived from an EMBL/GenBank/DDBJ whole genome shotgun (WGS) entry which is preliminary data.</text>
</comment>
<dbReference type="AlphaFoldDB" id="A0A4C1T7E1"/>
<feature type="region of interest" description="Disordered" evidence="1">
    <location>
        <begin position="98"/>
        <end position="130"/>
    </location>
</feature>
<dbReference type="Proteomes" id="UP000299102">
    <property type="component" value="Unassembled WGS sequence"/>
</dbReference>
<sequence>MRTGTSHDPPATNKEERNCERPKSVEITRNCSWVSVNGDGVSVAEGGPRESASTCTRSDRQMSFYFSEIDPLAPCFVDRVKLSVPDVVTAKVVSTSTKACPLGTSSPERDEKRRARRRRVSLTRPSNRPKNCHFFGRPRGGAPRCRRQARALPSFVRVPHCSLRPAPLESRIERDFCGLYGDNVIKFMVTIEYFPFLYFNRGVLNYARNPSANQFVYVNSVEGANDDSVTTCEWI</sequence>
<reference evidence="2 3" key="1">
    <citation type="journal article" date="2019" name="Commun. Biol.">
        <title>The bagworm genome reveals a unique fibroin gene that provides high tensile strength.</title>
        <authorList>
            <person name="Kono N."/>
            <person name="Nakamura H."/>
            <person name="Ohtoshi R."/>
            <person name="Tomita M."/>
            <person name="Numata K."/>
            <person name="Arakawa K."/>
        </authorList>
    </citation>
    <scope>NUCLEOTIDE SEQUENCE [LARGE SCALE GENOMIC DNA]</scope>
</reference>
<evidence type="ECO:0000256" key="1">
    <source>
        <dbReference type="SAM" id="MobiDB-lite"/>
    </source>
</evidence>
<evidence type="ECO:0000313" key="3">
    <source>
        <dbReference type="Proteomes" id="UP000299102"/>
    </source>
</evidence>
<gene>
    <name evidence="2" type="ORF">EVAR_77534_1</name>
</gene>
<organism evidence="2 3">
    <name type="scientific">Eumeta variegata</name>
    <name type="common">Bagworm moth</name>
    <name type="synonym">Eumeta japonica</name>
    <dbReference type="NCBI Taxonomy" id="151549"/>
    <lineage>
        <taxon>Eukaryota</taxon>
        <taxon>Metazoa</taxon>
        <taxon>Ecdysozoa</taxon>
        <taxon>Arthropoda</taxon>
        <taxon>Hexapoda</taxon>
        <taxon>Insecta</taxon>
        <taxon>Pterygota</taxon>
        <taxon>Neoptera</taxon>
        <taxon>Endopterygota</taxon>
        <taxon>Lepidoptera</taxon>
        <taxon>Glossata</taxon>
        <taxon>Ditrysia</taxon>
        <taxon>Tineoidea</taxon>
        <taxon>Psychidae</taxon>
        <taxon>Oiketicinae</taxon>
        <taxon>Eumeta</taxon>
    </lineage>
</organism>
<feature type="region of interest" description="Disordered" evidence="1">
    <location>
        <begin position="1"/>
        <end position="22"/>
    </location>
</feature>
<dbReference type="EMBL" id="BGZK01000039">
    <property type="protein sequence ID" value="GBP10115.1"/>
    <property type="molecule type" value="Genomic_DNA"/>
</dbReference>
<evidence type="ECO:0000313" key="2">
    <source>
        <dbReference type="EMBL" id="GBP10115.1"/>
    </source>
</evidence>
<protein>
    <submittedName>
        <fullName evidence="2">Uncharacterized protein</fullName>
    </submittedName>
</protein>
<feature type="compositionally biased region" description="Basic and acidic residues" evidence="1">
    <location>
        <begin position="13"/>
        <end position="22"/>
    </location>
</feature>
<name>A0A4C1T7E1_EUMVA</name>
<proteinExistence type="predicted"/>
<accession>A0A4C1T7E1</accession>